<feature type="domain" description="Pseudouridine synthase RsuA/RluA-like" evidence="3">
    <location>
        <begin position="2"/>
        <end position="64"/>
    </location>
</feature>
<keyword evidence="5" id="KW-1185">Reference proteome</keyword>
<evidence type="ECO:0000256" key="2">
    <source>
        <dbReference type="ARBA" id="ARBA00023235"/>
    </source>
</evidence>
<dbReference type="GO" id="GO:0006396">
    <property type="term" value="P:RNA processing"/>
    <property type="evidence" value="ECO:0007669"/>
    <property type="project" value="UniProtKB-ARBA"/>
</dbReference>
<comment type="similarity">
    <text evidence="1">Belongs to the pseudouridine synthase RsuA family.</text>
</comment>
<dbReference type="InterPro" id="IPR020103">
    <property type="entry name" value="PsdUridine_synth_cat_dom_sf"/>
</dbReference>
<dbReference type="Gene3D" id="3.30.70.580">
    <property type="entry name" value="Pseudouridine synthase I, catalytic domain, N-terminal subdomain"/>
    <property type="match status" value="1"/>
</dbReference>
<dbReference type="EC" id="5.4.99.-" evidence="4"/>
<organism evidence="4 5">
    <name type="scientific">endosymbiont of Tevnia jerichonana</name>
    <name type="common">vent Tica</name>
    <dbReference type="NCBI Taxonomy" id="1049564"/>
    <lineage>
        <taxon>Bacteria</taxon>
        <taxon>Pseudomonadati</taxon>
        <taxon>Pseudomonadota</taxon>
        <taxon>Gammaproteobacteria</taxon>
        <taxon>sulfur-oxidizing symbionts</taxon>
    </lineage>
</organism>
<dbReference type="GO" id="GO:0009982">
    <property type="term" value="F:pseudouridine synthase activity"/>
    <property type="evidence" value="ECO:0007669"/>
    <property type="project" value="InterPro"/>
</dbReference>
<gene>
    <name evidence="4" type="primary">rluE2</name>
    <name evidence="4" type="ORF">TevJSym_ah00070</name>
</gene>
<dbReference type="Pfam" id="PF00849">
    <property type="entry name" value="PseudoU_synth_2"/>
    <property type="match status" value="1"/>
</dbReference>
<dbReference type="GO" id="GO:0001522">
    <property type="term" value="P:pseudouridine synthesis"/>
    <property type="evidence" value="ECO:0007669"/>
    <property type="project" value="InterPro"/>
</dbReference>
<name>G2FE59_9GAMM</name>
<dbReference type="GO" id="GO:0140098">
    <property type="term" value="F:catalytic activity, acting on RNA"/>
    <property type="evidence" value="ECO:0007669"/>
    <property type="project" value="UniProtKB-ARBA"/>
</dbReference>
<protein>
    <submittedName>
        <fullName evidence="4">Ribosomal large subunit pseudouridine synthase E</fullName>
        <ecNumber evidence="4">5.4.99.-</ecNumber>
    </submittedName>
</protein>
<dbReference type="PATRIC" id="fig|1049564.3.peg.1191"/>
<evidence type="ECO:0000259" key="3">
    <source>
        <dbReference type="Pfam" id="PF00849"/>
    </source>
</evidence>
<proteinExistence type="inferred from homology"/>
<dbReference type="InterPro" id="IPR006145">
    <property type="entry name" value="PsdUridine_synth_RsuA/RluA"/>
</dbReference>
<reference evidence="4 5" key="1">
    <citation type="journal article" date="2011" name="ISME J.">
        <title>The endosymbionts of the deep-sea tubeworms Riftia pachyptila and Tevnia jerichonana share an identical physiology as revealed by proteogenomic analyses.</title>
        <authorList>
            <person name="Gardebrecht A."/>
            <person name="Markert S."/>
            <person name="Felbeck H."/>
            <person name="Thuermer A."/>
            <person name="Albrecht D."/>
            <person name="Wollherr A."/>
            <person name="Kabisch J."/>
            <person name="Lehmann R."/>
            <person name="Daniel R."/>
            <person name="Liesegang H."/>
            <person name="Hecker M."/>
            <person name="Sievert S.M."/>
            <person name="Schweder T."/>
        </authorList>
    </citation>
    <scope>NUCLEOTIDE SEQUENCE [LARGE SCALE GENOMIC DNA]</scope>
</reference>
<dbReference type="InterPro" id="IPR018496">
    <property type="entry name" value="PsdUridine_synth_RsuA/RluB_CS"/>
</dbReference>
<evidence type="ECO:0000256" key="1">
    <source>
        <dbReference type="ARBA" id="ARBA00008348"/>
    </source>
</evidence>
<keyword evidence="2 4" id="KW-0413">Isomerase</keyword>
<sequence length="91" mass="10324">MLILFNKPYGVLSQFTDQDSRATLADFIPVKGVYAAGRLDRDSEGLLVLTDDGKLQHQLANPRKNSGNVIWCRLREFLRKSRWNNCAEALS</sequence>
<evidence type="ECO:0000313" key="4">
    <source>
        <dbReference type="EMBL" id="EGW54829.1"/>
    </source>
</evidence>
<dbReference type="eggNOG" id="COG1187">
    <property type="taxonomic scope" value="Bacteria"/>
</dbReference>
<accession>G2FE59</accession>
<evidence type="ECO:0000313" key="5">
    <source>
        <dbReference type="Proteomes" id="UP000005167"/>
    </source>
</evidence>
<comment type="caution">
    <text evidence="4">The sequence shown here is derived from an EMBL/GenBank/DDBJ whole genome shotgun (WGS) entry which is preliminary data.</text>
</comment>
<dbReference type="Proteomes" id="UP000005167">
    <property type="component" value="Unassembled WGS sequence"/>
</dbReference>
<dbReference type="SUPFAM" id="SSF55120">
    <property type="entry name" value="Pseudouridine synthase"/>
    <property type="match status" value="1"/>
</dbReference>
<dbReference type="InterPro" id="IPR020094">
    <property type="entry name" value="TruA/RsuA/RluB/E/F_N"/>
</dbReference>
<dbReference type="AlphaFoldDB" id="G2FE59"/>
<dbReference type="GO" id="GO:0003723">
    <property type="term" value="F:RNA binding"/>
    <property type="evidence" value="ECO:0007669"/>
    <property type="project" value="InterPro"/>
</dbReference>
<dbReference type="PROSITE" id="PS01149">
    <property type="entry name" value="PSI_RSU"/>
    <property type="match status" value="1"/>
</dbReference>
<dbReference type="EMBL" id="AFZB01000008">
    <property type="protein sequence ID" value="EGW54829.1"/>
    <property type="molecule type" value="Genomic_DNA"/>
</dbReference>